<protein>
    <submittedName>
        <fullName evidence="2">Uncharacterized protein</fullName>
    </submittedName>
</protein>
<dbReference type="KEGG" id="alt:ambt_16925"/>
<keyword evidence="1" id="KW-1133">Transmembrane helix</keyword>
<keyword evidence="1" id="KW-0812">Transmembrane</keyword>
<feature type="transmembrane region" description="Helical" evidence="1">
    <location>
        <begin position="7"/>
        <end position="31"/>
    </location>
</feature>
<dbReference type="HOGENOM" id="CLU_2662972_0_0_6"/>
<evidence type="ECO:0000313" key="2">
    <source>
        <dbReference type="EMBL" id="AEF04890.1"/>
    </source>
</evidence>
<proteinExistence type="predicted"/>
<accession>F5Z5G4</accession>
<dbReference type="OrthoDB" id="9939981at2"/>
<dbReference type="Proteomes" id="UP000000683">
    <property type="component" value="Chromosome"/>
</dbReference>
<keyword evidence="1" id="KW-0472">Membrane</keyword>
<keyword evidence="3" id="KW-1185">Reference proteome</keyword>
<reference evidence="2 3" key="1">
    <citation type="journal article" date="2011" name="J. Bacteriol.">
        <title>Complete genome sequence of the polycyclic aromatic hydrocarbon-degrading bacterium Alteromonas sp. strain SN2.</title>
        <authorList>
            <person name="Jin H.M."/>
            <person name="Jeong H."/>
            <person name="Moon E.J."/>
            <person name="Math R.K."/>
            <person name="Lee K."/>
            <person name="Kim H.J."/>
            <person name="Jeon C.O."/>
            <person name="Oh T.K."/>
            <person name="Kim J.F."/>
        </authorList>
    </citation>
    <scope>NUCLEOTIDE SEQUENCE [LARGE SCALE GENOMIC DNA]</scope>
    <source>
        <strain evidence="3">JCM 17741 / KACC 18427 / KCTC 11700BP / SN2</strain>
    </source>
</reference>
<dbReference type="EMBL" id="CP002339">
    <property type="protein sequence ID" value="AEF04890.1"/>
    <property type="molecule type" value="Genomic_DNA"/>
</dbReference>
<dbReference type="AlphaFoldDB" id="F5Z5G4"/>
<sequence>MAKQQLVIMALDMITKLLMSIGDVLFMVWIVQMVTRFEPHSSYPFVGIRGAMYIFLIYLVALAIYLQEKRLRKKLH</sequence>
<name>F5Z5G4_ALTNA</name>
<evidence type="ECO:0000256" key="1">
    <source>
        <dbReference type="SAM" id="Phobius"/>
    </source>
</evidence>
<evidence type="ECO:0000313" key="3">
    <source>
        <dbReference type="Proteomes" id="UP000000683"/>
    </source>
</evidence>
<dbReference type="RefSeq" id="WP_013785811.1">
    <property type="nucleotide sequence ID" value="NC_015554.1"/>
</dbReference>
<gene>
    <name evidence="2" type="ordered locus">ambt_16925</name>
</gene>
<feature type="transmembrane region" description="Helical" evidence="1">
    <location>
        <begin position="43"/>
        <end position="66"/>
    </location>
</feature>
<organism evidence="2 3">
    <name type="scientific">Alteromonas naphthalenivorans</name>
    <dbReference type="NCBI Taxonomy" id="715451"/>
    <lineage>
        <taxon>Bacteria</taxon>
        <taxon>Pseudomonadati</taxon>
        <taxon>Pseudomonadota</taxon>
        <taxon>Gammaproteobacteria</taxon>
        <taxon>Alteromonadales</taxon>
        <taxon>Alteromonadaceae</taxon>
        <taxon>Alteromonas/Salinimonas group</taxon>
        <taxon>Alteromonas</taxon>
    </lineage>
</organism>